<feature type="domain" description="Polymerase nucleotidyl transferase" evidence="1">
    <location>
        <begin position="96"/>
        <end position="147"/>
    </location>
</feature>
<dbReference type="Pfam" id="PF01909">
    <property type="entry name" value="NTP_transf_2"/>
    <property type="match status" value="1"/>
</dbReference>
<gene>
    <name evidence="2" type="ORF">XD72_0490</name>
</gene>
<dbReference type="EMBL" id="LGFT01000008">
    <property type="protein sequence ID" value="KUK45086.1"/>
    <property type="molecule type" value="Genomic_DNA"/>
</dbReference>
<sequence length="177" mass="20245">MREFVGFRVLEWFLVHPSGEVHLNELARELEISPGSAKEYCDRLAEDGLISERAMGNLRLFRLKREDFAAREILRAYHILRLKDLGAEVIAEVCTSLAVRGSFASGNLDEHSDLDLLVIGEESDVDRYRILELEPALGREAQLTVISYYRWEAMKNEGDRFAESVLRNHVLIKGVEL</sequence>
<dbReference type="InterPro" id="IPR036390">
    <property type="entry name" value="WH_DNA-bd_sf"/>
</dbReference>
<dbReference type="SUPFAM" id="SSF81301">
    <property type="entry name" value="Nucleotidyltransferase"/>
    <property type="match status" value="1"/>
</dbReference>
<evidence type="ECO:0000313" key="3">
    <source>
        <dbReference type="Proteomes" id="UP000057043"/>
    </source>
</evidence>
<reference evidence="2 3" key="1">
    <citation type="journal article" date="2015" name="MBio">
        <title>Genome-Resolved Metagenomic Analysis Reveals Roles for Candidate Phyla and Other Microbial Community Members in Biogeochemical Transformations in Oil Reservoirs.</title>
        <authorList>
            <person name="Hu P."/>
            <person name="Tom L."/>
            <person name="Singh A."/>
            <person name="Thomas B.C."/>
            <person name="Baker B.J."/>
            <person name="Piceno Y.M."/>
            <person name="Andersen G.L."/>
            <person name="Banfield J.F."/>
        </authorList>
    </citation>
    <scope>NUCLEOTIDE SEQUENCE [LARGE SCALE GENOMIC DNA]</scope>
    <source>
        <strain evidence="2">57_489</strain>
    </source>
</reference>
<dbReference type="GO" id="GO:0016779">
    <property type="term" value="F:nucleotidyltransferase activity"/>
    <property type="evidence" value="ECO:0007669"/>
    <property type="project" value="InterPro"/>
</dbReference>
<accession>A0A124FMK9</accession>
<evidence type="ECO:0000259" key="1">
    <source>
        <dbReference type="Pfam" id="PF01909"/>
    </source>
</evidence>
<proteinExistence type="predicted"/>
<protein>
    <recommendedName>
        <fullName evidence="1">Polymerase nucleotidyl transferase domain-containing protein</fullName>
    </recommendedName>
</protein>
<dbReference type="Gene3D" id="1.10.10.10">
    <property type="entry name" value="Winged helix-like DNA-binding domain superfamily/Winged helix DNA-binding domain"/>
    <property type="match status" value="1"/>
</dbReference>
<dbReference type="InterPro" id="IPR043519">
    <property type="entry name" value="NT_sf"/>
</dbReference>
<name>A0A124FMK9_9EURY</name>
<dbReference type="SUPFAM" id="SSF46785">
    <property type="entry name" value="Winged helix' DNA-binding domain"/>
    <property type="match status" value="1"/>
</dbReference>
<dbReference type="PATRIC" id="fig|301375.7.peg.2255"/>
<dbReference type="Proteomes" id="UP000057043">
    <property type="component" value="Unassembled WGS sequence"/>
</dbReference>
<dbReference type="CDD" id="cd05403">
    <property type="entry name" value="NT_KNTase_like"/>
    <property type="match status" value="1"/>
</dbReference>
<dbReference type="InterPro" id="IPR002934">
    <property type="entry name" value="Polymerase_NTP_transf_dom"/>
</dbReference>
<organism evidence="2 3">
    <name type="scientific">Methanothrix harundinacea</name>
    <dbReference type="NCBI Taxonomy" id="301375"/>
    <lineage>
        <taxon>Archaea</taxon>
        <taxon>Methanobacteriati</taxon>
        <taxon>Methanobacteriota</taxon>
        <taxon>Stenosarchaea group</taxon>
        <taxon>Methanomicrobia</taxon>
        <taxon>Methanotrichales</taxon>
        <taxon>Methanotrichaceae</taxon>
        <taxon>Methanothrix</taxon>
    </lineage>
</organism>
<evidence type="ECO:0000313" key="2">
    <source>
        <dbReference type="EMBL" id="KUK45086.1"/>
    </source>
</evidence>
<comment type="caution">
    <text evidence="2">The sequence shown here is derived from an EMBL/GenBank/DDBJ whole genome shotgun (WGS) entry which is preliminary data.</text>
</comment>
<dbReference type="Gene3D" id="3.30.460.10">
    <property type="entry name" value="Beta Polymerase, domain 2"/>
    <property type="match status" value="1"/>
</dbReference>
<dbReference type="AlphaFoldDB" id="A0A124FMK9"/>
<dbReference type="InterPro" id="IPR036388">
    <property type="entry name" value="WH-like_DNA-bd_sf"/>
</dbReference>